<evidence type="ECO:0000256" key="3">
    <source>
        <dbReference type="ARBA" id="ARBA00022452"/>
    </source>
</evidence>
<evidence type="ECO:0000313" key="15">
    <source>
        <dbReference type="Proteomes" id="UP001496674"/>
    </source>
</evidence>
<evidence type="ECO:0000259" key="13">
    <source>
        <dbReference type="SMART" id="SM00965"/>
    </source>
</evidence>
<name>A0ABM8IE77_9BACE</name>
<dbReference type="Gene3D" id="2.40.170.20">
    <property type="entry name" value="TonB-dependent receptor, beta-barrel domain"/>
    <property type="match status" value="1"/>
</dbReference>
<dbReference type="SUPFAM" id="SSF49464">
    <property type="entry name" value="Carboxypeptidase regulatory domain-like"/>
    <property type="match status" value="1"/>
</dbReference>
<dbReference type="Pfam" id="PF07660">
    <property type="entry name" value="STN"/>
    <property type="match status" value="1"/>
</dbReference>
<dbReference type="InterPro" id="IPR036942">
    <property type="entry name" value="Beta-barrel_TonB_sf"/>
</dbReference>
<dbReference type="InterPro" id="IPR008969">
    <property type="entry name" value="CarboxyPept-like_regulatory"/>
</dbReference>
<dbReference type="RefSeq" id="WP_353330888.1">
    <property type="nucleotide sequence ID" value="NZ_AP028055.1"/>
</dbReference>
<dbReference type="InterPro" id="IPR039426">
    <property type="entry name" value="TonB-dep_rcpt-like"/>
</dbReference>
<dbReference type="EMBL" id="AP028055">
    <property type="protein sequence ID" value="BEG99952.1"/>
    <property type="molecule type" value="Genomic_DNA"/>
</dbReference>
<keyword evidence="2 10" id="KW-0813">Transport</keyword>
<dbReference type="InterPro" id="IPR023997">
    <property type="entry name" value="TonB-dep_OMP_SusC/RagA_CS"/>
</dbReference>
<evidence type="ECO:0000256" key="8">
    <source>
        <dbReference type="ARBA" id="ARBA00023136"/>
    </source>
</evidence>
<dbReference type="SMART" id="SM00965">
    <property type="entry name" value="STN"/>
    <property type="match status" value="1"/>
</dbReference>
<organism evidence="14 15">
    <name type="scientific">Bacteroides sedimenti</name>
    <dbReference type="NCBI Taxonomy" id="2136147"/>
    <lineage>
        <taxon>Bacteria</taxon>
        <taxon>Pseudomonadati</taxon>
        <taxon>Bacteroidota</taxon>
        <taxon>Bacteroidia</taxon>
        <taxon>Bacteroidales</taxon>
        <taxon>Bacteroidaceae</taxon>
        <taxon>Bacteroides</taxon>
    </lineage>
</organism>
<feature type="signal peptide" evidence="12">
    <location>
        <begin position="1"/>
        <end position="23"/>
    </location>
</feature>
<dbReference type="NCBIfam" id="TIGR04057">
    <property type="entry name" value="SusC_RagA_signa"/>
    <property type="match status" value="1"/>
</dbReference>
<protein>
    <submittedName>
        <fullName evidence="14">SusC/RagA family TonB-linked outer membrane protein</fullName>
    </submittedName>
</protein>
<keyword evidence="6" id="KW-0408">Iron</keyword>
<evidence type="ECO:0000256" key="5">
    <source>
        <dbReference type="ARBA" id="ARBA00022692"/>
    </source>
</evidence>
<dbReference type="Pfam" id="PF00593">
    <property type="entry name" value="TonB_dep_Rec_b-barrel"/>
    <property type="match status" value="1"/>
</dbReference>
<evidence type="ECO:0000256" key="9">
    <source>
        <dbReference type="ARBA" id="ARBA00023237"/>
    </source>
</evidence>
<dbReference type="InterPro" id="IPR000531">
    <property type="entry name" value="Beta-barrel_TonB"/>
</dbReference>
<dbReference type="Gene3D" id="2.170.130.10">
    <property type="entry name" value="TonB-dependent receptor, plug domain"/>
    <property type="match status" value="1"/>
</dbReference>
<dbReference type="SUPFAM" id="SSF56935">
    <property type="entry name" value="Porins"/>
    <property type="match status" value="1"/>
</dbReference>
<evidence type="ECO:0000313" key="14">
    <source>
        <dbReference type="EMBL" id="BEG99952.1"/>
    </source>
</evidence>
<keyword evidence="9 10" id="KW-0998">Cell outer membrane</keyword>
<dbReference type="NCBIfam" id="TIGR04056">
    <property type="entry name" value="OMP_RagA_SusC"/>
    <property type="match status" value="1"/>
</dbReference>
<comment type="subcellular location">
    <subcellularLocation>
        <location evidence="1 10">Cell outer membrane</location>
        <topology evidence="1 10">Multi-pass membrane protein</topology>
    </subcellularLocation>
</comment>
<keyword evidence="15" id="KW-1185">Reference proteome</keyword>
<keyword evidence="4" id="KW-0410">Iron transport</keyword>
<sequence length="1113" mass="124797">MNLKKYIATFLLLFSVLSLSAQVAEKRINLSFSNITLAEAMTQIEKSSGYTFFYDVNKTNVKQRVTLSAKNTSLKKAIELMLKSTDLDFEVTNSQIALFPKNKKITENTTDKDANIKGTIVDEAGMPIIGANILIEGTKKGTITDIDGNFSLFAQHGSNLRISYIGYQTKTVKASATAIIKLVENTKTLDEVVVVGYGTMKKKDLTGAVNTLKVEQLEKDQPKTIQDMLRTGVAGLAVGMATDSKGNTSMLLRGKGSMSAGTSPLIVLDGVIYPGEITDINPSDIEQIDVLKDASSAAVYGAKASNGVVLITTKKGTRGKKPVINFSATLGVAFKNSLPEVYKGKEYVNYRQAVEESMYPSKPKGYFSDPTALSGSELSTWMDGASGDPTAIWLSRLEMSNIEIENYKAGNVTDWEKLTYNNAALRQDYTVSVAGNKEEMSYYSSLNYIKNENNLKGGGFDAVRARFNLESKAQKYITYGVNAQFTARNEGYISVGGYQSCSPYGNVYDENGKYKLYPNDNLNGYNPLIDAVYTKRINDINNINASMYLKVNLPFGLSVQTTYSPRFEWTNYLNHQSSEHPAWAKDKGNVTREQTKDFFWQSDNMLKWNKEFGKHAFDVTLLANCEKFQRWNNEMTNKLFEPSDNLGYGGIGYGTQPTVNSNDSYRTADAYMGRFHYVYDKRYLITATVRRDGYSAFGMNNPRATFPALALGWVFSEENFFPKNTFVEYGKLRLSWGKNGNRDIGAYEALMRLDPRKYYYCDYLTGDLINVNSFYASNMANPNLKWESVTAYNAGLDFALFNGRLSGSLDVYIKSTSDLLNARILPSITGYTNVISNIGEVQNKGFELSLNSRNIKENNFNWNTSFNLAYNKNTIKHLYGLTEDIKDEAGNVIGQKEADDISKGYFIGRSLDEIWGYKQIGVWQIDEAEEAKKYGQMPGDMKVLDVDGNYKYDNKDKVFQGHTTPQVRWNMRNEFIIFKNISASFSVYSYIGHYASFNRAKNDNALLNVTNQIKTPYWTPDNPTNEYARLKAARPAGIDFNVYSKASFLRFDNISVGYIFPKAWLKNAKIEGLNVNLTMRNVGYIAPSWKGEDPENSGSNTPRIVYFGINLTL</sequence>
<evidence type="ECO:0000256" key="7">
    <source>
        <dbReference type="ARBA" id="ARBA00023077"/>
    </source>
</evidence>
<keyword evidence="5 10" id="KW-0812">Transmembrane</keyword>
<evidence type="ECO:0000256" key="10">
    <source>
        <dbReference type="PROSITE-ProRule" id="PRU01360"/>
    </source>
</evidence>
<keyword evidence="8 10" id="KW-0472">Membrane</keyword>
<evidence type="ECO:0000256" key="12">
    <source>
        <dbReference type="SAM" id="SignalP"/>
    </source>
</evidence>
<gene>
    <name evidence="14" type="ORF">BSYN_22170</name>
</gene>
<dbReference type="Pfam" id="PF13715">
    <property type="entry name" value="CarbopepD_reg_2"/>
    <property type="match status" value="1"/>
</dbReference>
<dbReference type="Proteomes" id="UP001496674">
    <property type="component" value="Chromosome"/>
</dbReference>
<keyword evidence="7 11" id="KW-0798">TonB box</keyword>
<dbReference type="PROSITE" id="PS52016">
    <property type="entry name" value="TONB_DEPENDENT_REC_3"/>
    <property type="match status" value="1"/>
</dbReference>
<keyword evidence="4" id="KW-0406">Ion transport</keyword>
<evidence type="ECO:0000256" key="2">
    <source>
        <dbReference type="ARBA" id="ARBA00022448"/>
    </source>
</evidence>
<keyword evidence="12" id="KW-0732">Signal</keyword>
<evidence type="ECO:0000256" key="6">
    <source>
        <dbReference type="ARBA" id="ARBA00023004"/>
    </source>
</evidence>
<evidence type="ECO:0000256" key="1">
    <source>
        <dbReference type="ARBA" id="ARBA00004571"/>
    </source>
</evidence>
<reference evidence="14 15" key="1">
    <citation type="submission" date="2023-04" db="EMBL/GenBank/DDBJ databases">
        <title>Draft genome sequence of acteroides sedimenti strain YN3PY1.</title>
        <authorList>
            <person name="Yoshida N."/>
        </authorList>
    </citation>
    <scope>NUCLEOTIDE SEQUENCE [LARGE SCALE GENOMIC DNA]</scope>
    <source>
        <strain evidence="14 15">YN3PY1</strain>
    </source>
</reference>
<keyword evidence="3 10" id="KW-1134">Transmembrane beta strand</keyword>
<dbReference type="Gene3D" id="2.60.40.1120">
    <property type="entry name" value="Carboxypeptidase-like, regulatory domain"/>
    <property type="match status" value="1"/>
</dbReference>
<evidence type="ECO:0000256" key="4">
    <source>
        <dbReference type="ARBA" id="ARBA00022496"/>
    </source>
</evidence>
<feature type="chain" id="PRO_5046768212" evidence="12">
    <location>
        <begin position="24"/>
        <end position="1113"/>
    </location>
</feature>
<dbReference type="Pfam" id="PF07715">
    <property type="entry name" value="Plug"/>
    <property type="match status" value="1"/>
</dbReference>
<feature type="domain" description="Secretin/TonB short N-terminal" evidence="13">
    <location>
        <begin position="50"/>
        <end position="101"/>
    </location>
</feature>
<dbReference type="InterPro" id="IPR037066">
    <property type="entry name" value="Plug_dom_sf"/>
</dbReference>
<dbReference type="InterPro" id="IPR011662">
    <property type="entry name" value="Secretin/TonB_short_N"/>
</dbReference>
<comment type="similarity">
    <text evidence="10 11">Belongs to the TonB-dependent receptor family.</text>
</comment>
<evidence type="ECO:0000256" key="11">
    <source>
        <dbReference type="RuleBase" id="RU003357"/>
    </source>
</evidence>
<dbReference type="InterPro" id="IPR023996">
    <property type="entry name" value="TonB-dep_OMP_SusC/RagA"/>
</dbReference>
<accession>A0ABM8IE77</accession>
<proteinExistence type="inferred from homology"/>
<dbReference type="InterPro" id="IPR012910">
    <property type="entry name" value="Plug_dom"/>
</dbReference>